<proteinExistence type="predicted"/>
<protein>
    <recommendedName>
        <fullName evidence="1">Reverse transcriptase zinc-binding domain-containing protein</fullName>
    </recommendedName>
</protein>
<feature type="domain" description="Reverse transcriptase zinc-binding" evidence="1">
    <location>
        <begin position="198"/>
        <end position="282"/>
    </location>
</feature>
<gene>
    <name evidence="2" type="ORF">MERR_LOCUS7603</name>
</gene>
<dbReference type="OrthoDB" id="1110896at2759"/>
<name>A0A6D2I4Q9_9BRAS</name>
<comment type="caution">
    <text evidence="2">The sequence shown here is derived from an EMBL/GenBank/DDBJ whole genome shotgun (WGS) entry which is preliminary data.</text>
</comment>
<dbReference type="EMBL" id="CACVBM020000543">
    <property type="protein sequence ID" value="CAA7020368.1"/>
    <property type="molecule type" value="Genomic_DNA"/>
</dbReference>
<organism evidence="2 3">
    <name type="scientific">Microthlaspi erraticum</name>
    <dbReference type="NCBI Taxonomy" id="1685480"/>
    <lineage>
        <taxon>Eukaryota</taxon>
        <taxon>Viridiplantae</taxon>
        <taxon>Streptophyta</taxon>
        <taxon>Embryophyta</taxon>
        <taxon>Tracheophyta</taxon>
        <taxon>Spermatophyta</taxon>
        <taxon>Magnoliopsida</taxon>
        <taxon>eudicotyledons</taxon>
        <taxon>Gunneridae</taxon>
        <taxon>Pentapetalae</taxon>
        <taxon>rosids</taxon>
        <taxon>malvids</taxon>
        <taxon>Brassicales</taxon>
        <taxon>Brassicaceae</taxon>
        <taxon>Coluteocarpeae</taxon>
        <taxon>Microthlaspi</taxon>
    </lineage>
</organism>
<dbReference type="PANTHER" id="PTHR33116">
    <property type="entry name" value="REVERSE TRANSCRIPTASE ZINC-BINDING DOMAIN-CONTAINING PROTEIN-RELATED-RELATED"/>
    <property type="match status" value="1"/>
</dbReference>
<dbReference type="Pfam" id="PF13966">
    <property type="entry name" value="zf-RVT"/>
    <property type="match status" value="1"/>
</dbReference>
<reference evidence="2" key="1">
    <citation type="submission" date="2020-01" db="EMBL/GenBank/DDBJ databases">
        <authorList>
            <person name="Mishra B."/>
        </authorList>
    </citation>
    <scope>NUCLEOTIDE SEQUENCE [LARGE SCALE GENOMIC DNA]</scope>
</reference>
<sequence length="378" mass="43625">MCARFLWTGAIESSRGAKVAWSTVCLPKSEGGLGLRSFSKWNKTLCMRFIWLLFSDNVTLWSLWHKHHYIRGASFWNLKENATSSASWNSILRLRPEAKHFINVVLGNGLKASFWFDAWTPMGPLIDAIGEQGPRNLRIERNATVASACPSGTWNIPQPRSEAVVKLHSYLTTIPVPSISMQDDYYTWTVDSNVYTGFNASKTWEALRPRAPPKNWAPSVWFKGSIPRHAFNMWVTHLDRLPTRSRLASWGIITSTDCCLCGREPETRDHLFLKCCYSVQLWISALQKIDPRPHHFQSWSEVLSWTRNDSNRAPALLRKIVAHSTIYHIWRERNSVLHNGTHIPHQVTSKAIYREVINTITARKQRKHFQSFMSLWLR</sequence>
<dbReference type="Proteomes" id="UP000467841">
    <property type="component" value="Unassembled WGS sequence"/>
</dbReference>
<dbReference type="InterPro" id="IPR026960">
    <property type="entry name" value="RVT-Znf"/>
</dbReference>
<accession>A0A6D2I4Q9</accession>
<keyword evidence="3" id="KW-1185">Reference proteome</keyword>
<dbReference type="PANTHER" id="PTHR33116:SF76">
    <property type="entry name" value="DUF4283 DOMAIN-CONTAINING PROTEIN"/>
    <property type="match status" value="1"/>
</dbReference>
<evidence type="ECO:0000313" key="3">
    <source>
        <dbReference type="Proteomes" id="UP000467841"/>
    </source>
</evidence>
<dbReference type="AlphaFoldDB" id="A0A6D2I4Q9"/>
<evidence type="ECO:0000313" key="2">
    <source>
        <dbReference type="EMBL" id="CAA7020368.1"/>
    </source>
</evidence>
<evidence type="ECO:0000259" key="1">
    <source>
        <dbReference type="Pfam" id="PF13966"/>
    </source>
</evidence>